<reference evidence="14" key="3">
    <citation type="submission" date="2014-09" db="EMBL/GenBank/DDBJ databases">
        <authorList>
            <person name="Magalhaes I.L.F."/>
            <person name="Oliveira U."/>
            <person name="Santos F.R."/>
            <person name="Vidigal T.H.D.A."/>
            <person name="Brescovit A.D."/>
            <person name="Santos A.J."/>
        </authorList>
    </citation>
    <scope>NUCLEOTIDE SEQUENCE</scope>
</reference>
<keyword evidence="10" id="KW-0739">Sodium transport</keyword>
<dbReference type="GO" id="GO:0015293">
    <property type="term" value="F:symporter activity"/>
    <property type="evidence" value="ECO:0007669"/>
    <property type="project" value="TreeGrafter"/>
</dbReference>
<dbReference type="PANTHER" id="PTHR42985">
    <property type="entry name" value="SODIUM-COUPLED MONOCARBOXYLATE TRANSPORTER"/>
    <property type="match status" value="1"/>
</dbReference>
<feature type="transmembrane region" description="Helical" evidence="12">
    <location>
        <begin position="419"/>
        <end position="444"/>
    </location>
</feature>
<comment type="subcellular location">
    <subcellularLocation>
        <location evidence="1">Cell membrane</location>
        <topology evidence="1">Multi-pass membrane protein</topology>
    </subcellularLocation>
</comment>
<organism evidence="13">
    <name type="scientific">Lygus hesperus</name>
    <name type="common">Western plant bug</name>
    <dbReference type="NCBI Taxonomy" id="30085"/>
    <lineage>
        <taxon>Eukaryota</taxon>
        <taxon>Metazoa</taxon>
        <taxon>Ecdysozoa</taxon>
        <taxon>Arthropoda</taxon>
        <taxon>Hexapoda</taxon>
        <taxon>Insecta</taxon>
        <taxon>Pterygota</taxon>
        <taxon>Neoptera</taxon>
        <taxon>Paraneoptera</taxon>
        <taxon>Hemiptera</taxon>
        <taxon>Heteroptera</taxon>
        <taxon>Panheteroptera</taxon>
        <taxon>Cimicomorpha</taxon>
        <taxon>Miridae</taxon>
        <taxon>Mirini</taxon>
        <taxon>Lygus</taxon>
    </lineage>
</organism>
<evidence type="ECO:0000313" key="14">
    <source>
        <dbReference type="EMBL" id="JAG64475.1"/>
    </source>
</evidence>
<proteinExistence type="inferred from homology"/>
<dbReference type="GO" id="GO:0006814">
    <property type="term" value="P:sodium ion transport"/>
    <property type="evidence" value="ECO:0007669"/>
    <property type="project" value="UniProtKB-KW"/>
</dbReference>
<evidence type="ECO:0000256" key="3">
    <source>
        <dbReference type="ARBA" id="ARBA00022448"/>
    </source>
</evidence>
<dbReference type="PROSITE" id="PS51257">
    <property type="entry name" value="PROKAR_LIPOPROTEIN"/>
    <property type="match status" value="1"/>
</dbReference>
<feature type="transmembrane region" description="Helical" evidence="12">
    <location>
        <begin position="202"/>
        <end position="220"/>
    </location>
</feature>
<protein>
    <submittedName>
        <fullName evidence="13">Sodium-coupled monocarboxylate transporter 2</fullName>
    </submittedName>
</protein>
<gene>
    <name evidence="13" type="primary">Slc5a12_3</name>
    <name evidence="13" type="ORF">CM83_55293</name>
</gene>
<name>A0A0A9WHK2_LYGHE</name>
<dbReference type="NCBIfam" id="TIGR00813">
    <property type="entry name" value="sss"/>
    <property type="match status" value="1"/>
</dbReference>
<feature type="transmembrane region" description="Helical" evidence="12">
    <location>
        <begin position="289"/>
        <end position="314"/>
    </location>
</feature>
<keyword evidence="7" id="KW-0915">Sodium</keyword>
<evidence type="ECO:0000256" key="7">
    <source>
        <dbReference type="ARBA" id="ARBA00023053"/>
    </source>
</evidence>
<evidence type="ECO:0000256" key="11">
    <source>
        <dbReference type="RuleBase" id="RU362091"/>
    </source>
</evidence>
<evidence type="ECO:0000256" key="6">
    <source>
        <dbReference type="ARBA" id="ARBA00022989"/>
    </source>
</evidence>
<dbReference type="InterPro" id="IPR038377">
    <property type="entry name" value="Na/Glc_symporter_sf"/>
</dbReference>
<feature type="transmembrane region" description="Helical" evidence="12">
    <location>
        <begin position="89"/>
        <end position="118"/>
    </location>
</feature>
<dbReference type="AlphaFoldDB" id="A0A0A9WHK2"/>
<feature type="transmembrane region" description="Helical" evidence="12">
    <location>
        <begin position="62"/>
        <end position="83"/>
    </location>
</feature>
<keyword evidence="6 12" id="KW-1133">Transmembrane helix</keyword>
<dbReference type="InterPro" id="IPR051163">
    <property type="entry name" value="Sodium:Solute_Symporter_SSF"/>
</dbReference>
<evidence type="ECO:0000256" key="12">
    <source>
        <dbReference type="SAM" id="Phobius"/>
    </source>
</evidence>
<dbReference type="PROSITE" id="PS50283">
    <property type="entry name" value="NA_SOLUT_SYMP_3"/>
    <property type="match status" value="1"/>
</dbReference>
<feature type="transmembrane region" description="Helical" evidence="12">
    <location>
        <begin position="255"/>
        <end position="277"/>
    </location>
</feature>
<evidence type="ECO:0000256" key="9">
    <source>
        <dbReference type="ARBA" id="ARBA00023136"/>
    </source>
</evidence>
<feature type="transmembrane region" description="Helical" evidence="12">
    <location>
        <begin position="520"/>
        <end position="538"/>
    </location>
</feature>
<keyword evidence="4" id="KW-1003">Cell membrane</keyword>
<keyword evidence="8" id="KW-0406">Ion transport</keyword>
<reference evidence="13" key="2">
    <citation type="submission" date="2014-07" db="EMBL/GenBank/DDBJ databases">
        <authorList>
            <person name="Hull J."/>
        </authorList>
    </citation>
    <scope>NUCLEOTIDE SEQUENCE</scope>
</reference>
<dbReference type="EMBL" id="GBHO01039264">
    <property type="protein sequence ID" value="JAG04340.1"/>
    <property type="molecule type" value="Transcribed_RNA"/>
</dbReference>
<dbReference type="InterPro" id="IPR001734">
    <property type="entry name" value="Na/solute_symporter"/>
</dbReference>
<evidence type="ECO:0000256" key="1">
    <source>
        <dbReference type="ARBA" id="ARBA00004651"/>
    </source>
</evidence>
<feature type="transmembrane region" description="Helical" evidence="12">
    <location>
        <begin position="139"/>
        <end position="162"/>
    </location>
</feature>
<dbReference type="Pfam" id="PF00474">
    <property type="entry name" value="SSF"/>
    <property type="match status" value="1"/>
</dbReference>
<evidence type="ECO:0000256" key="5">
    <source>
        <dbReference type="ARBA" id="ARBA00022692"/>
    </source>
</evidence>
<dbReference type="PANTHER" id="PTHR42985:SF39">
    <property type="entry name" value="GH10366P"/>
    <property type="match status" value="1"/>
</dbReference>
<feature type="transmembrane region" description="Helical" evidence="12">
    <location>
        <begin position="22"/>
        <end position="41"/>
    </location>
</feature>
<reference evidence="13" key="1">
    <citation type="journal article" date="2014" name="PLoS ONE">
        <title>Transcriptome-Based Identification of ABC Transporters in the Western Tarnished Plant Bug Lygus hesperus.</title>
        <authorList>
            <person name="Hull J.J."/>
            <person name="Chaney K."/>
            <person name="Geib S.M."/>
            <person name="Fabrick J.A."/>
            <person name="Brent C.S."/>
            <person name="Walsh D."/>
            <person name="Lavine L.C."/>
        </authorList>
    </citation>
    <scope>NUCLEOTIDE SEQUENCE</scope>
</reference>
<keyword evidence="9 12" id="KW-0472">Membrane</keyword>
<feature type="transmembrane region" description="Helical" evidence="12">
    <location>
        <begin position="451"/>
        <end position="473"/>
    </location>
</feature>
<dbReference type="Gene3D" id="1.20.1730.10">
    <property type="entry name" value="Sodium/glucose cotransporter"/>
    <property type="match status" value="1"/>
</dbReference>
<comment type="similarity">
    <text evidence="2 11">Belongs to the sodium:solute symporter (SSF) (TC 2.A.21) family.</text>
</comment>
<keyword evidence="3" id="KW-0813">Transport</keyword>
<feature type="transmembrane region" description="Helical" evidence="12">
    <location>
        <begin position="349"/>
        <end position="374"/>
    </location>
</feature>
<evidence type="ECO:0000256" key="2">
    <source>
        <dbReference type="ARBA" id="ARBA00006434"/>
    </source>
</evidence>
<sequence>MLLGTKEERIGKVIELFDWMEYTVFGASLLACMLIGVWFGFIKKAGQDTVEGYMLGGKQMKLFPVSLSLISSFISGITLLGVPAEVYDFGILIMGAAVGMLINGIISAVFYVPVFYDLQLLSLYEYLELRFNRSVRKTASGLYIFTTLIWVALAVYVPALAMNLVTGLNVHAVTSIASLVCIFYTTVGGLKAVVWTDTLQSILMVGSLIVVMIAGTFHVGGLSKVLEVSAEGGRLEFFNKMDIGLTDRMTIWSSIFGYSVFWIYATSNSSAMVQRFLSLPTKRLALQSLFWYVVGCVFFFSSACYIGLAMYTMYKDCDPITAGLARKPEQVTPMFVLEAVGHIKGIPGLFLSGVFAAALSTMATAINAVAAIIYEDFIVALLKKRPQDKVASRYMKWTSLIIGIITVSLVFLVEKLGAVVVISSMFGGAVAGIMVGLFTLGILAPFANVTGAFWGFGVSAVYMAWTIIGFNYYNQSGVIKYKKLDFSTKECPFNVTSAVEENWENQMKEEDVFPVYRLSIFWYSVVSFIMTMVIGIVVSKLTGGRESTVAEKKLFHPFVHKYLIKKDDIKLGDVNGYVEVPVQDPKA</sequence>
<dbReference type="GO" id="GO:0005886">
    <property type="term" value="C:plasma membrane"/>
    <property type="evidence" value="ECO:0007669"/>
    <property type="project" value="UniProtKB-SubCell"/>
</dbReference>
<evidence type="ECO:0000256" key="8">
    <source>
        <dbReference type="ARBA" id="ARBA00023065"/>
    </source>
</evidence>
<dbReference type="CDD" id="cd11492">
    <property type="entry name" value="SLC5sbd_NIS-SMVT"/>
    <property type="match status" value="1"/>
</dbReference>
<dbReference type="EMBL" id="GBRD01001346">
    <property type="protein sequence ID" value="JAG64475.1"/>
    <property type="molecule type" value="Transcribed_RNA"/>
</dbReference>
<keyword evidence="5 12" id="KW-0812">Transmembrane</keyword>
<evidence type="ECO:0000313" key="13">
    <source>
        <dbReference type="EMBL" id="JAG04340.1"/>
    </source>
</evidence>
<evidence type="ECO:0000256" key="4">
    <source>
        <dbReference type="ARBA" id="ARBA00022475"/>
    </source>
</evidence>
<feature type="transmembrane region" description="Helical" evidence="12">
    <location>
        <begin position="168"/>
        <end position="190"/>
    </location>
</feature>
<feature type="transmembrane region" description="Helical" evidence="12">
    <location>
        <begin position="394"/>
        <end position="413"/>
    </location>
</feature>
<accession>A0A0A9WHK2</accession>
<evidence type="ECO:0000256" key="10">
    <source>
        <dbReference type="ARBA" id="ARBA00023201"/>
    </source>
</evidence>